<evidence type="ECO:0000313" key="4">
    <source>
        <dbReference type="EMBL" id="MDP2565838.1"/>
    </source>
</evidence>
<comment type="caution">
    <text evidence="4">The sequence shown here is derived from an EMBL/GenBank/DDBJ whole genome shotgun (WGS) entry which is preliminary data.</text>
</comment>
<feature type="domain" description="Exonuclease" evidence="3">
    <location>
        <begin position="23"/>
        <end position="188"/>
    </location>
</feature>
<accession>A0ABT9FGC5</accession>
<dbReference type="EMBL" id="JAUYVT010000014">
    <property type="protein sequence ID" value="MDP2565838.1"/>
    <property type="molecule type" value="Genomic_DNA"/>
</dbReference>
<dbReference type="PANTHER" id="PTHR30231:SF41">
    <property type="entry name" value="DNA POLYMERASE III SUBUNIT EPSILON"/>
    <property type="match status" value="1"/>
</dbReference>
<dbReference type="Proteomes" id="UP001177212">
    <property type="component" value="Unassembled WGS sequence"/>
</dbReference>
<name>A0ABT9FGC5_9GAMM</name>
<evidence type="ECO:0000259" key="3">
    <source>
        <dbReference type="SMART" id="SM00479"/>
    </source>
</evidence>
<evidence type="ECO:0000256" key="2">
    <source>
        <dbReference type="ARBA" id="ARBA00022839"/>
    </source>
</evidence>
<keyword evidence="1" id="KW-0540">Nuclease</keyword>
<proteinExistence type="predicted"/>
<evidence type="ECO:0000256" key="1">
    <source>
        <dbReference type="ARBA" id="ARBA00022722"/>
    </source>
</evidence>
<reference evidence="4" key="1">
    <citation type="submission" date="2023-07" db="EMBL/GenBank/DDBJ databases">
        <title>Genome content predicts the carbon catabolic preferences of heterotrophic bacteria.</title>
        <authorList>
            <person name="Gralka M."/>
        </authorList>
    </citation>
    <scope>NUCLEOTIDE SEQUENCE</scope>
    <source>
        <strain evidence="4">4G09</strain>
    </source>
</reference>
<dbReference type="InterPro" id="IPR036397">
    <property type="entry name" value="RNaseH_sf"/>
</dbReference>
<protein>
    <submittedName>
        <fullName evidence="4">3'-5' exonuclease</fullName>
    </submittedName>
</protein>
<gene>
    <name evidence="4" type="ORF">Q8W34_14420</name>
</gene>
<dbReference type="Gene3D" id="3.30.420.10">
    <property type="entry name" value="Ribonuclease H-like superfamily/Ribonuclease H"/>
    <property type="match status" value="1"/>
</dbReference>
<dbReference type="InterPro" id="IPR012337">
    <property type="entry name" value="RNaseH-like_sf"/>
</dbReference>
<dbReference type="Pfam" id="PF00929">
    <property type="entry name" value="RNase_T"/>
    <property type="match status" value="1"/>
</dbReference>
<dbReference type="SUPFAM" id="SSF53098">
    <property type="entry name" value="Ribonuclease H-like"/>
    <property type="match status" value="1"/>
</dbReference>
<keyword evidence="2 4" id="KW-0378">Hydrolase</keyword>
<keyword evidence="2 4" id="KW-0269">Exonuclease</keyword>
<dbReference type="SMART" id="SM00479">
    <property type="entry name" value="EXOIII"/>
    <property type="match status" value="1"/>
</dbReference>
<sequence length="191" mass="21870">MTSDLSIKELSQLVPWAKYPSNELVFFDLETTGFDEKDLITEIGAVRLKRGAESLERFSVLFTVDRPIPQEVVEITGITDQLLKEQGQPFYIAFAKFKEFVRDSDLFAYNVRFDRKFIVSLTKKYNITFSNYMGDSMLVCRKAFNLKGRKLSDLAEHLGINYEGAHRADVDSEIGLRCFIAALNELEQMGD</sequence>
<evidence type="ECO:0000313" key="5">
    <source>
        <dbReference type="Proteomes" id="UP001177212"/>
    </source>
</evidence>
<dbReference type="RefSeq" id="WP_305472591.1">
    <property type="nucleotide sequence ID" value="NZ_JAUYVT010000014.1"/>
</dbReference>
<dbReference type="CDD" id="cd06127">
    <property type="entry name" value="DEDDh"/>
    <property type="match status" value="1"/>
</dbReference>
<dbReference type="GO" id="GO:0004527">
    <property type="term" value="F:exonuclease activity"/>
    <property type="evidence" value="ECO:0007669"/>
    <property type="project" value="UniProtKB-KW"/>
</dbReference>
<organism evidence="4 5">
    <name type="scientific">Pseudoalteromonas marina</name>
    <dbReference type="NCBI Taxonomy" id="267375"/>
    <lineage>
        <taxon>Bacteria</taxon>
        <taxon>Pseudomonadati</taxon>
        <taxon>Pseudomonadota</taxon>
        <taxon>Gammaproteobacteria</taxon>
        <taxon>Alteromonadales</taxon>
        <taxon>Pseudoalteromonadaceae</taxon>
        <taxon>Pseudoalteromonas</taxon>
    </lineage>
</organism>
<keyword evidence="5" id="KW-1185">Reference proteome</keyword>
<dbReference type="InterPro" id="IPR013520">
    <property type="entry name" value="Ribonucl_H"/>
</dbReference>
<dbReference type="PANTHER" id="PTHR30231">
    <property type="entry name" value="DNA POLYMERASE III SUBUNIT EPSILON"/>
    <property type="match status" value="1"/>
</dbReference>